<dbReference type="InterPro" id="IPR039697">
    <property type="entry name" value="Alcohol_dehydrogenase_Fe"/>
</dbReference>
<dbReference type="GO" id="GO:0046872">
    <property type="term" value="F:metal ion binding"/>
    <property type="evidence" value="ECO:0007669"/>
    <property type="project" value="InterPro"/>
</dbReference>
<keyword evidence="6" id="KW-1185">Reference proteome</keyword>
<dbReference type="InterPro" id="IPR056798">
    <property type="entry name" value="ADH_Fe_C"/>
</dbReference>
<comment type="similarity">
    <text evidence="1">Belongs to the iron-containing alcohol dehydrogenase family.</text>
</comment>
<dbReference type="Gene3D" id="1.20.1090.10">
    <property type="entry name" value="Dehydroquinate synthase-like - alpha domain"/>
    <property type="match status" value="1"/>
</dbReference>
<evidence type="ECO:0000313" key="6">
    <source>
        <dbReference type="Proteomes" id="UP000050482"/>
    </source>
</evidence>
<protein>
    <submittedName>
        <fullName evidence="5">Alcohol dehydrogenase</fullName>
    </submittedName>
</protein>
<dbReference type="PANTHER" id="PTHR11496:SF102">
    <property type="entry name" value="ALCOHOL DEHYDROGENASE 4"/>
    <property type="match status" value="1"/>
</dbReference>
<evidence type="ECO:0000259" key="4">
    <source>
        <dbReference type="Pfam" id="PF25137"/>
    </source>
</evidence>
<dbReference type="RefSeq" id="WP_054970762.1">
    <property type="nucleotide sequence ID" value="NZ_LJCO01000082.1"/>
</dbReference>
<evidence type="ECO:0000256" key="2">
    <source>
        <dbReference type="ARBA" id="ARBA00023002"/>
    </source>
</evidence>
<feature type="domain" description="Fe-containing alcohol dehydrogenase-like C-terminal" evidence="4">
    <location>
        <begin position="189"/>
        <end position="383"/>
    </location>
</feature>
<dbReference type="FunFam" id="3.40.50.1970:FF:000003">
    <property type="entry name" value="Alcohol dehydrogenase, iron-containing"/>
    <property type="match status" value="1"/>
</dbReference>
<evidence type="ECO:0000259" key="3">
    <source>
        <dbReference type="Pfam" id="PF00465"/>
    </source>
</evidence>
<reference evidence="5 6" key="1">
    <citation type="submission" date="2015-09" db="EMBL/GenBank/DDBJ databases">
        <title>Draft genome sequence of Alicyclobacillus ferrooxydans DSM 22381.</title>
        <authorList>
            <person name="Hemp J."/>
        </authorList>
    </citation>
    <scope>NUCLEOTIDE SEQUENCE [LARGE SCALE GENOMIC DNA]</scope>
    <source>
        <strain evidence="5 6">TC-34</strain>
    </source>
</reference>
<name>A0A0P9C9S8_9BACL</name>
<dbReference type="Gene3D" id="3.40.50.1970">
    <property type="match status" value="1"/>
</dbReference>
<dbReference type="AlphaFoldDB" id="A0A0P9C9S8"/>
<evidence type="ECO:0000313" key="5">
    <source>
        <dbReference type="EMBL" id="KPV42137.1"/>
    </source>
</evidence>
<sequence length="387" mass="40852">MMFTYQMGTQIEFGPGLVSRLPGLVEGIGFGKRIMIVTDPGIQETGLISPIKQTLQAAGYQTLVYQEVAPNPRDVDCEAGAKVYVEQGMTGVIGIGGGSAMDTAKAITLLSQTGGRVSDYVDGARPYECVAPLALVPTTAGTGSEVTRSAVITESSTHRKMTLKHAMLRPLLAVLDPALTLTVPPAVTSATGVDALVHAIEGYTCRSSSPITQAFGAAAMRVIIPALPRVMQNPTDLAARSDMLQGSLLAGLCFGASDVASVHCLAEALGGLYDTPHGLANAVFLPHVLRFNVVGHEALHADLSQIMGFASREDTPAEASTKLVEGIVQWVRHLGIPRLRDLPKVSPADFDELVELAFANGSTPSNVRTVSRGDYRELLLSAYEEQG</sequence>
<dbReference type="Pfam" id="PF25137">
    <property type="entry name" value="ADH_Fe_C"/>
    <property type="match status" value="1"/>
</dbReference>
<dbReference type="CDD" id="cd08551">
    <property type="entry name" value="Fe-ADH"/>
    <property type="match status" value="1"/>
</dbReference>
<gene>
    <name evidence="5" type="ORF">AN477_18990</name>
</gene>
<dbReference type="SUPFAM" id="SSF56796">
    <property type="entry name" value="Dehydroquinate synthase-like"/>
    <property type="match status" value="1"/>
</dbReference>
<proteinExistence type="inferred from homology"/>
<dbReference type="OrthoDB" id="9815791at2"/>
<dbReference type="EMBL" id="LJCO01000082">
    <property type="protein sequence ID" value="KPV42137.1"/>
    <property type="molecule type" value="Genomic_DNA"/>
</dbReference>
<feature type="domain" description="Alcohol dehydrogenase iron-type/glycerol dehydrogenase GldA" evidence="3">
    <location>
        <begin position="9"/>
        <end position="177"/>
    </location>
</feature>
<accession>A0A0P9C9S8</accession>
<dbReference type="PATRIC" id="fig|471514.4.peg.1482"/>
<dbReference type="PANTHER" id="PTHR11496">
    <property type="entry name" value="ALCOHOL DEHYDROGENASE"/>
    <property type="match status" value="1"/>
</dbReference>
<dbReference type="Pfam" id="PF00465">
    <property type="entry name" value="Fe-ADH"/>
    <property type="match status" value="1"/>
</dbReference>
<dbReference type="GO" id="GO:0004022">
    <property type="term" value="F:alcohol dehydrogenase (NAD+) activity"/>
    <property type="evidence" value="ECO:0007669"/>
    <property type="project" value="UniProtKB-ARBA"/>
</dbReference>
<evidence type="ECO:0000256" key="1">
    <source>
        <dbReference type="ARBA" id="ARBA00007358"/>
    </source>
</evidence>
<dbReference type="Proteomes" id="UP000050482">
    <property type="component" value="Unassembled WGS sequence"/>
</dbReference>
<organism evidence="5 6">
    <name type="scientific">Alicyclobacillus ferrooxydans</name>
    <dbReference type="NCBI Taxonomy" id="471514"/>
    <lineage>
        <taxon>Bacteria</taxon>
        <taxon>Bacillati</taxon>
        <taxon>Bacillota</taxon>
        <taxon>Bacilli</taxon>
        <taxon>Bacillales</taxon>
        <taxon>Alicyclobacillaceae</taxon>
        <taxon>Alicyclobacillus</taxon>
    </lineage>
</organism>
<dbReference type="STRING" id="471514.AN477_18990"/>
<keyword evidence="2" id="KW-0560">Oxidoreductase</keyword>
<comment type="caution">
    <text evidence="5">The sequence shown here is derived from an EMBL/GenBank/DDBJ whole genome shotgun (WGS) entry which is preliminary data.</text>
</comment>
<dbReference type="InterPro" id="IPR001670">
    <property type="entry name" value="ADH_Fe/GldA"/>
</dbReference>